<dbReference type="EMBL" id="CADCXU010035387">
    <property type="protein sequence ID" value="CAB0020494.1"/>
    <property type="molecule type" value="Genomic_DNA"/>
</dbReference>
<gene>
    <name evidence="1" type="ORF">NTEN_LOCUS24068</name>
</gene>
<organism evidence="1 2">
    <name type="scientific">Nesidiocoris tenuis</name>
    <dbReference type="NCBI Taxonomy" id="355587"/>
    <lineage>
        <taxon>Eukaryota</taxon>
        <taxon>Metazoa</taxon>
        <taxon>Ecdysozoa</taxon>
        <taxon>Arthropoda</taxon>
        <taxon>Hexapoda</taxon>
        <taxon>Insecta</taxon>
        <taxon>Pterygota</taxon>
        <taxon>Neoptera</taxon>
        <taxon>Paraneoptera</taxon>
        <taxon>Hemiptera</taxon>
        <taxon>Heteroptera</taxon>
        <taxon>Panheteroptera</taxon>
        <taxon>Cimicomorpha</taxon>
        <taxon>Miridae</taxon>
        <taxon>Dicyphina</taxon>
        <taxon>Nesidiocoris</taxon>
    </lineage>
</organism>
<reference evidence="1 2" key="1">
    <citation type="submission" date="2020-02" db="EMBL/GenBank/DDBJ databases">
        <authorList>
            <person name="Ferguson B K."/>
        </authorList>
    </citation>
    <scope>NUCLEOTIDE SEQUENCE [LARGE SCALE GENOMIC DNA]</scope>
</reference>
<evidence type="ECO:0000313" key="2">
    <source>
        <dbReference type="Proteomes" id="UP000479000"/>
    </source>
</evidence>
<evidence type="ECO:0000313" key="1">
    <source>
        <dbReference type="EMBL" id="CAB0020494.1"/>
    </source>
</evidence>
<proteinExistence type="predicted"/>
<sequence length="131" mass="15217">MRSSENFYLQQGLNLAPAALGGHLHPLATVKSLGPDCLQEQELPDEQEVQVIHMISNRSHSIDYDIMHDRSHNSTFSTDVDDPYRQTKNRFCHPRVIKIYIAMFSNHLAWNMRKYVIIFTISLHDRKTPVK</sequence>
<protein>
    <submittedName>
        <fullName evidence="1">Uncharacterized protein</fullName>
    </submittedName>
</protein>
<dbReference type="Proteomes" id="UP000479000">
    <property type="component" value="Unassembled WGS sequence"/>
</dbReference>
<keyword evidence="2" id="KW-1185">Reference proteome</keyword>
<dbReference type="AlphaFoldDB" id="A0A6H5HTP3"/>
<accession>A0A6H5HTP3</accession>
<name>A0A6H5HTP3_9HEMI</name>